<dbReference type="PANTHER" id="PTHR34387:SF2">
    <property type="entry name" value="SLR1258 PROTEIN"/>
    <property type="match status" value="1"/>
</dbReference>
<feature type="signal peptide" evidence="1">
    <location>
        <begin position="1"/>
        <end position="21"/>
    </location>
</feature>
<proteinExistence type="predicted"/>
<feature type="chain" id="PRO_5039029991" evidence="1">
    <location>
        <begin position="22"/>
        <end position="253"/>
    </location>
</feature>
<name>A0A919XS98_9BACL</name>
<gene>
    <name evidence="2" type="ORF">J41TS12_31580</name>
</gene>
<keyword evidence="1" id="KW-0732">Signal</keyword>
<organism evidence="2 3">
    <name type="scientific">Paenibacillus antibioticophila</name>
    <dbReference type="NCBI Taxonomy" id="1274374"/>
    <lineage>
        <taxon>Bacteria</taxon>
        <taxon>Bacillati</taxon>
        <taxon>Bacillota</taxon>
        <taxon>Bacilli</taxon>
        <taxon>Bacillales</taxon>
        <taxon>Paenibacillaceae</taxon>
        <taxon>Paenibacillus</taxon>
    </lineage>
</organism>
<protein>
    <submittedName>
        <fullName evidence="2">Outer membrane protein</fullName>
    </submittedName>
</protein>
<dbReference type="Gene3D" id="3.30.70.2970">
    <property type="entry name" value="Protein of unknown function (DUF541), domain 2"/>
    <property type="match status" value="1"/>
</dbReference>
<dbReference type="AlphaFoldDB" id="A0A919XS98"/>
<keyword evidence="3" id="KW-1185">Reference proteome</keyword>
<dbReference type="InterPro" id="IPR052022">
    <property type="entry name" value="26kDa_periplasmic_antigen"/>
</dbReference>
<evidence type="ECO:0000313" key="2">
    <source>
        <dbReference type="EMBL" id="GIO38297.1"/>
    </source>
</evidence>
<dbReference type="Pfam" id="PF04402">
    <property type="entry name" value="SIMPL"/>
    <property type="match status" value="1"/>
</dbReference>
<evidence type="ECO:0000313" key="3">
    <source>
        <dbReference type="Proteomes" id="UP000681162"/>
    </source>
</evidence>
<dbReference type="Gene3D" id="3.30.110.170">
    <property type="entry name" value="Protein of unknown function (DUF541), domain 1"/>
    <property type="match status" value="1"/>
</dbReference>
<comment type="caution">
    <text evidence="2">The sequence shown here is derived from an EMBL/GenBank/DDBJ whole genome shotgun (WGS) entry which is preliminary data.</text>
</comment>
<dbReference type="PANTHER" id="PTHR34387">
    <property type="entry name" value="SLR1258 PROTEIN"/>
    <property type="match status" value="1"/>
</dbReference>
<evidence type="ECO:0000256" key="1">
    <source>
        <dbReference type="SAM" id="SignalP"/>
    </source>
</evidence>
<accession>A0A919XS98</accession>
<dbReference type="InterPro" id="IPR007497">
    <property type="entry name" value="SIMPL/DUF541"/>
</dbReference>
<dbReference type="EMBL" id="BORR01000011">
    <property type="protein sequence ID" value="GIO38297.1"/>
    <property type="molecule type" value="Genomic_DNA"/>
</dbReference>
<sequence>MNKWVKSVSAFAIAGTLLTGAALLTNTAGPAQPAKAAESDVMRNVVHVSGSGELSVKPDIVTLTIGVETEAATAKEAQSANSAKMAKIQSVLKDTWKVDAKDLQTGQFYVQPNYSYSEKEGQKVKGYTAYHSLNVTYRDLTKVGQLLDAASEAGANRISDVRFSTENTDPYQEQVIDKAMSNAKLKASAIAKSAGRSLGVVVNVTLSGGGETPVYMQNEMLMSQAAADTAGSTSLEAGEVTLKANVSVTYELK</sequence>
<reference evidence="2 3" key="1">
    <citation type="submission" date="2021-03" db="EMBL/GenBank/DDBJ databases">
        <title>Antimicrobial resistance genes in bacteria isolated from Japanese honey, and their potential for conferring macrolide and lincosamide resistance in the American foulbrood pathogen Paenibacillus larvae.</title>
        <authorList>
            <person name="Okamoto M."/>
            <person name="Kumagai M."/>
            <person name="Kanamori H."/>
            <person name="Takamatsu D."/>
        </authorList>
    </citation>
    <scope>NUCLEOTIDE SEQUENCE [LARGE SCALE GENOMIC DNA]</scope>
    <source>
        <strain evidence="2 3">J41TS12</strain>
    </source>
</reference>
<dbReference type="GO" id="GO:0006974">
    <property type="term" value="P:DNA damage response"/>
    <property type="evidence" value="ECO:0007669"/>
    <property type="project" value="TreeGrafter"/>
</dbReference>
<dbReference type="Proteomes" id="UP000681162">
    <property type="component" value="Unassembled WGS sequence"/>
</dbReference>
<dbReference type="RefSeq" id="WP_212940419.1">
    <property type="nucleotide sequence ID" value="NZ_BORR01000011.1"/>
</dbReference>